<organism evidence="2 3">
    <name type="scientific">candidate division WOR-1 bacterium RIFCSPHIGHO2_01_FULL_53_15</name>
    <dbReference type="NCBI Taxonomy" id="1802564"/>
    <lineage>
        <taxon>Bacteria</taxon>
        <taxon>Bacillati</taxon>
        <taxon>Saganbacteria</taxon>
    </lineage>
</organism>
<dbReference type="Pfam" id="PF00535">
    <property type="entry name" value="Glycos_transf_2"/>
    <property type="match status" value="1"/>
</dbReference>
<reference evidence="2 3" key="1">
    <citation type="journal article" date="2016" name="Nat. Commun.">
        <title>Thousands of microbial genomes shed light on interconnected biogeochemical processes in an aquifer system.</title>
        <authorList>
            <person name="Anantharaman K."/>
            <person name="Brown C.T."/>
            <person name="Hug L.A."/>
            <person name="Sharon I."/>
            <person name="Castelle C.J."/>
            <person name="Probst A.J."/>
            <person name="Thomas B.C."/>
            <person name="Singh A."/>
            <person name="Wilkins M.J."/>
            <person name="Karaoz U."/>
            <person name="Brodie E.L."/>
            <person name="Williams K.H."/>
            <person name="Hubbard S.S."/>
            <person name="Banfield J.F."/>
        </authorList>
    </citation>
    <scope>NUCLEOTIDE SEQUENCE [LARGE SCALE GENOMIC DNA]</scope>
</reference>
<gene>
    <name evidence="2" type="ORF">A2625_00180</name>
</gene>
<dbReference type="AlphaFoldDB" id="A0A1F4Q274"/>
<evidence type="ECO:0000313" key="3">
    <source>
        <dbReference type="Proteomes" id="UP000178724"/>
    </source>
</evidence>
<dbReference type="InterPro" id="IPR001173">
    <property type="entry name" value="Glyco_trans_2-like"/>
</dbReference>
<dbReference type="EMBL" id="METM01000017">
    <property type="protein sequence ID" value="OGB89969.1"/>
    <property type="molecule type" value="Genomic_DNA"/>
</dbReference>
<proteinExistence type="predicted"/>
<sequence>MASVQNIGLMLTRDEEDVIEEVMETNKKYFDKILVLDGSSDRTEEIVRSYDCVKYFLKDTEIIDKLPNHKFVDSARQFLLEKAQEMFAIEGWFSILHGDEIWHDDPNWVAEEAEKARAEKVNWYVMNFFLHISDKGRDLEAIRSVQERVLWYCPGYLEIRSFKNKRGIHYDLNKHHIILPEGIGWQIYKYFPIYKHYPFRSVAQILNKHIKSKDSAFTPTYKDKNNYDSCFQAILPNYKVARKYDGSFHEFEIKNQGSLLRRWLRGHRYITW</sequence>
<name>A0A1F4Q274_UNCSA</name>
<evidence type="ECO:0000313" key="2">
    <source>
        <dbReference type="EMBL" id="OGB89969.1"/>
    </source>
</evidence>
<comment type="caution">
    <text evidence="2">The sequence shown here is derived from an EMBL/GenBank/DDBJ whole genome shotgun (WGS) entry which is preliminary data.</text>
</comment>
<accession>A0A1F4Q274</accession>
<dbReference type="InterPro" id="IPR029044">
    <property type="entry name" value="Nucleotide-diphossugar_trans"/>
</dbReference>
<dbReference type="SUPFAM" id="SSF53448">
    <property type="entry name" value="Nucleotide-diphospho-sugar transferases"/>
    <property type="match status" value="1"/>
</dbReference>
<dbReference type="Proteomes" id="UP000178724">
    <property type="component" value="Unassembled WGS sequence"/>
</dbReference>
<protein>
    <recommendedName>
        <fullName evidence="1">Glycosyltransferase 2-like domain-containing protein</fullName>
    </recommendedName>
</protein>
<evidence type="ECO:0000259" key="1">
    <source>
        <dbReference type="Pfam" id="PF00535"/>
    </source>
</evidence>
<dbReference type="Gene3D" id="3.90.550.10">
    <property type="entry name" value="Spore Coat Polysaccharide Biosynthesis Protein SpsA, Chain A"/>
    <property type="match status" value="1"/>
</dbReference>
<feature type="domain" description="Glycosyltransferase 2-like" evidence="1">
    <location>
        <begin position="11"/>
        <end position="164"/>
    </location>
</feature>